<dbReference type="InterPro" id="IPR036452">
    <property type="entry name" value="Ribo_hydro-like"/>
</dbReference>
<proteinExistence type="inferred from homology"/>
<dbReference type="GO" id="GO:0005829">
    <property type="term" value="C:cytosol"/>
    <property type="evidence" value="ECO:0007669"/>
    <property type="project" value="TreeGrafter"/>
</dbReference>
<evidence type="ECO:0000256" key="2">
    <source>
        <dbReference type="ARBA" id="ARBA00022801"/>
    </source>
</evidence>
<reference evidence="6" key="1">
    <citation type="journal article" date="2020" name="Stud. Mycol.">
        <title>101 Dothideomycetes genomes: a test case for predicting lifestyles and emergence of pathogens.</title>
        <authorList>
            <person name="Haridas S."/>
            <person name="Albert R."/>
            <person name="Binder M."/>
            <person name="Bloem J."/>
            <person name="Labutti K."/>
            <person name="Salamov A."/>
            <person name="Andreopoulos B."/>
            <person name="Baker S."/>
            <person name="Barry K."/>
            <person name="Bills G."/>
            <person name="Bluhm B."/>
            <person name="Cannon C."/>
            <person name="Castanera R."/>
            <person name="Culley D."/>
            <person name="Daum C."/>
            <person name="Ezra D."/>
            <person name="Gonzalez J."/>
            <person name="Henrissat B."/>
            <person name="Kuo A."/>
            <person name="Liang C."/>
            <person name="Lipzen A."/>
            <person name="Lutzoni F."/>
            <person name="Magnuson J."/>
            <person name="Mondo S."/>
            <person name="Nolan M."/>
            <person name="Ohm R."/>
            <person name="Pangilinan J."/>
            <person name="Park H.-J."/>
            <person name="Ramirez L."/>
            <person name="Alfaro M."/>
            <person name="Sun H."/>
            <person name="Tritt A."/>
            <person name="Yoshinaga Y."/>
            <person name="Zwiers L.-H."/>
            <person name="Turgeon B."/>
            <person name="Goodwin S."/>
            <person name="Spatafora J."/>
            <person name="Crous P."/>
            <person name="Grigoriev I."/>
        </authorList>
    </citation>
    <scope>NUCLEOTIDE SEQUENCE</scope>
    <source>
        <strain evidence="6">CBS 113979</strain>
    </source>
</reference>
<feature type="domain" description="Inosine/uridine-preferring nucleoside hydrolase" evidence="5">
    <location>
        <begin position="7"/>
        <end position="393"/>
    </location>
</feature>
<dbReference type="GO" id="GO:0006152">
    <property type="term" value="P:purine nucleoside catabolic process"/>
    <property type="evidence" value="ECO:0007669"/>
    <property type="project" value="TreeGrafter"/>
</dbReference>
<evidence type="ECO:0000313" key="7">
    <source>
        <dbReference type="Proteomes" id="UP000800041"/>
    </source>
</evidence>
<dbReference type="Pfam" id="PF01156">
    <property type="entry name" value="IU_nuc_hydro"/>
    <property type="match status" value="1"/>
</dbReference>
<dbReference type="Gene3D" id="3.90.245.10">
    <property type="entry name" value="Ribonucleoside hydrolase-like"/>
    <property type="match status" value="1"/>
</dbReference>
<gene>
    <name evidence="6" type="ORF">K402DRAFT_390926</name>
</gene>
<dbReference type="InterPro" id="IPR001910">
    <property type="entry name" value="Inosine/uridine_hydrolase_dom"/>
</dbReference>
<accession>A0A6G1H800</accession>
<dbReference type="GO" id="GO:0008477">
    <property type="term" value="F:purine nucleosidase activity"/>
    <property type="evidence" value="ECO:0007669"/>
    <property type="project" value="TreeGrafter"/>
</dbReference>
<dbReference type="AlphaFoldDB" id="A0A6G1H800"/>
<evidence type="ECO:0000256" key="4">
    <source>
        <dbReference type="SAM" id="MobiDB-lite"/>
    </source>
</evidence>
<evidence type="ECO:0000256" key="3">
    <source>
        <dbReference type="ARBA" id="ARBA00023295"/>
    </source>
</evidence>
<evidence type="ECO:0000256" key="1">
    <source>
        <dbReference type="ARBA" id="ARBA00009176"/>
    </source>
</evidence>
<keyword evidence="7" id="KW-1185">Reference proteome</keyword>
<organism evidence="6 7">
    <name type="scientific">Aulographum hederae CBS 113979</name>
    <dbReference type="NCBI Taxonomy" id="1176131"/>
    <lineage>
        <taxon>Eukaryota</taxon>
        <taxon>Fungi</taxon>
        <taxon>Dikarya</taxon>
        <taxon>Ascomycota</taxon>
        <taxon>Pezizomycotina</taxon>
        <taxon>Dothideomycetes</taxon>
        <taxon>Pleosporomycetidae</taxon>
        <taxon>Aulographales</taxon>
        <taxon>Aulographaceae</taxon>
    </lineage>
</organism>
<dbReference type="PANTHER" id="PTHR12304:SF56">
    <property type="entry name" value="HYDROLASE, PUTATIVE (AFU_ORTHOLOGUE AFUA_1G11790)-RELATED"/>
    <property type="match status" value="1"/>
</dbReference>
<dbReference type="SUPFAM" id="SSF53590">
    <property type="entry name" value="Nucleoside hydrolase"/>
    <property type="match status" value="1"/>
</dbReference>
<dbReference type="PANTHER" id="PTHR12304">
    <property type="entry name" value="INOSINE-URIDINE PREFERRING NUCLEOSIDE HYDROLASE"/>
    <property type="match status" value="1"/>
</dbReference>
<feature type="region of interest" description="Disordered" evidence="4">
    <location>
        <begin position="137"/>
        <end position="158"/>
    </location>
</feature>
<dbReference type="OrthoDB" id="5783963at2759"/>
<dbReference type="EMBL" id="ML977145">
    <property type="protein sequence ID" value="KAF1989346.1"/>
    <property type="molecule type" value="Genomic_DNA"/>
</dbReference>
<keyword evidence="3" id="KW-0326">Glycosidase</keyword>
<name>A0A6G1H800_9PEZI</name>
<sequence>MAPRNRIIIDTDPGVDDILSMLLAFSAKPEELEVLLLSVTFGNVDVQSCLRNVVSLFIHIEKEQEWRRSVGKSEGFTTLKAHKPLVALGAEEPLADQMMMADYFHGIDGLGGIHHSHPHLTPEDTWKDLFKSALKSPDPDEAAAAREMSGSHSSFTPSRLPAHEEMLRLLRENEPDTITIVAIGPLTNLARAAATDTETFLRAKEVVVMGGAISVPGNMNPVAEFNTYADSIASARVFALTSPNPVSTMPPVPPGARGGVESTAHAPFLGPYPEKLSQRLKLTLFPLDVTTPHQLIRGHFESVAKPLLESGSPLAEWTIAFLSATFDKIESLHTTRNSGADVGLEMHDPLCIWYVLDPDSPHWKPTATSPEDIRVETSGQWTRGMCVTDRRDRRRRVVAEGDLAEVPGDTGNWLNDFAGNRIVRMEGTPGVDVFGGVLLERVFGA</sequence>
<protein>
    <submittedName>
        <fullName evidence="6">Nucleoside hydrolase</fullName>
    </submittedName>
</protein>
<dbReference type="Proteomes" id="UP000800041">
    <property type="component" value="Unassembled WGS sequence"/>
</dbReference>
<comment type="similarity">
    <text evidence="1">Belongs to the IUNH family.</text>
</comment>
<evidence type="ECO:0000259" key="5">
    <source>
        <dbReference type="Pfam" id="PF01156"/>
    </source>
</evidence>
<keyword evidence="2 6" id="KW-0378">Hydrolase</keyword>
<dbReference type="InterPro" id="IPR023186">
    <property type="entry name" value="IUNH"/>
</dbReference>
<evidence type="ECO:0000313" key="6">
    <source>
        <dbReference type="EMBL" id="KAF1989346.1"/>
    </source>
</evidence>